<keyword evidence="10" id="KW-0804">Transcription</keyword>
<protein>
    <submittedName>
        <fullName evidence="12">WhiB family transcription factor</fullName>
    </submittedName>
</protein>
<name>A0A7G9V498_9CAUD</name>
<proteinExistence type="inferred from homology"/>
<dbReference type="GeneID" id="63209341"/>
<evidence type="ECO:0000256" key="2">
    <source>
        <dbReference type="ARBA" id="ARBA00006597"/>
    </source>
</evidence>
<keyword evidence="3" id="KW-0004">4Fe-4S</keyword>
<evidence type="ECO:0000256" key="7">
    <source>
        <dbReference type="ARBA" id="ARBA00023015"/>
    </source>
</evidence>
<dbReference type="GO" id="GO:0003677">
    <property type="term" value="F:DNA binding"/>
    <property type="evidence" value="ECO:0007669"/>
    <property type="project" value="UniProtKB-KW"/>
</dbReference>
<organism evidence="12 13">
    <name type="scientific">Mycobacterium phage CELFI</name>
    <dbReference type="NCBI Taxonomy" id="2769359"/>
    <lineage>
        <taxon>Viruses</taxon>
        <taxon>Duplodnaviria</taxon>
        <taxon>Heunggongvirae</taxon>
        <taxon>Uroviricota</taxon>
        <taxon>Caudoviricetes</taxon>
        <taxon>Vilmaviridae</taxon>
        <taxon>Lclasvirinae</taxon>
        <taxon>Faithunavirus</taxon>
        <taxon>Faithunavirus CELFI</taxon>
    </lineage>
</organism>
<dbReference type="Pfam" id="PF02467">
    <property type="entry name" value="Whib"/>
    <property type="match status" value="1"/>
</dbReference>
<keyword evidence="6" id="KW-0411">Iron-sulfur</keyword>
<accession>A0A7G9V498</accession>
<keyword evidence="13" id="KW-1185">Reference proteome</keyword>
<reference evidence="12 13" key="1">
    <citation type="submission" date="2020-07" db="EMBL/GenBank/DDBJ databases">
        <title>Tightening bonds in Latin-America through phage discovery.</title>
        <authorList>
            <person name="Payaslian F.P."/>
            <person name="Gradaschi V."/>
            <person name="Rondon Salazar L."/>
            <person name="Dieterle M.E."/>
            <person name="Urdaniz E."/>
            <person name="Di Paola M."/>
            <person name="Pena Carcamo J."/>
            <person name="Zon F."/>
            <person name="Allievi M.C."/>
            <person name="Sosa E."/>
            <person name="Fernandez Do Porto D."/>
            <person name="Loessner M.J."/>
            <person name="Sanchez Rivas C."/>
            <person name="Raya R."/>
            <person name="Reyes A."/>
            <person name="Piuri M."/>
        </authorList>
    </citation>
    <scope>NUCLEOTIDE SEQUENCE [LARGE SCALE GENOMIC DNA]</scope>
</reference>
<keyword evidence="7" id="KW-0805">Transcription regulation</keyword>
<keyword evidence="5" id="KW-0408">Iron</keyword>
<evidence type="ECO:0000256" key="9">
    <source>
        <dbReference type="ARBA" id="ARBA00023157"/>
    </source>
</evidence>
<keyword evidence="8" id="KW-0238">DNA-binding</keyword>
<keyword evidence="9" id="KW-1015">Disulfide bond</keyword>
<dbReference type="PANTHER" id="PTHR38839">
    <property type="entry name" value="TRANSCRIPTIONAL REGULATOR WHID-RELATED"/>
    <property type="match status" value="1"/>
</dbReference>
<evidence type="ECO:0000256" key="4">
    <source>
        <dbReference type="ARBA" id="ARBA00022723"/>
    </source>
</evidence>
<evidence type="ECO:0000259" key="11">
    <source>
        <dbReference type="PROSITE" id="PS51674"/>
    </source>
</evidence>
<dbReference type="PANTHER" id="PTHR38839:SF4">
    <property type="entry name" value="TRANSCRIPTIONAL REGULATOR WHIB"/>
    <property type="match status" value="1"/>
</dbReference>
<evidence type="ECO:0000256" key="10">
    <source>
        <dbReference type="ARBA" id="ARBA00023163"/>
    </source>
</evidence>
<keyword evidence="4" id="KW-0479">Metal-binding</keyword>
<dbReference type="PROSITE" id="PS51674">
    <property type="entry name" value="4FE4S_WBL"/>
    <property type="match status" value="1"/>
</dbReference>
<dbReference type="Proteomes" id="UP000516064">
    <property type="component" value="Segment"/>
</dbReference>
<sequence>MAKLESSWRELAACQFIDPELFFPTKGGSADAPKRVCNTMCEVREQCLEGAMREEYGLNKSHRFGVRGGLVPNARYALALERGEYVGKSEWEIHGEVA</sequence>
<evidence type="ECO:0000256" key="1">
    <source>
        <dbReference type="ARBA" id="ARBA00001966"/>
    </source>
</evidence>
<evidence type="ECO:0000313" key="12">
    <source>
        <dbReference type="EMBL" id="QNO01104.1"/>
    </source>
</evidence>
<evidence type="ECO:0000256" key="5">
    <source>
        <dbReference type="ARBA" id="ARBA00023004"/>
    </source>
</evidence>
<evidence type="ECO:0000256" key="6">
    <source>
        <dbReference type="ARBA" id="ARBA00023014"/>
    </source>
</evidence>
<comment type="similarity">
    <text evidence="2">Belongs to the WhiB family.</text>
</comment>
<dbReference type="EMBL" id="MT758688">
    <property type="protein sequence ID" value="QNO01104.1"/>
    <property type="molecule type" value="Genomic_DNA"/>
</dbReference>
<comment type="cofactor">
    <cofactor evidence="1">
        <name>[4Fe-4S] cluster</name>
        <dbReference type="ChEBI" id="CHEBI:49883"/>
    </cofactor>
</comment>
<dbReference type="RefSeq" id="YP_010012792.1">
    <property type="nucleotide sequence ID" value="NC_053506.1"/>
</dbReference>
<dbReference type="GO" id="GO:0051539">
    <property type="term" value="F:4 iron, 4 sulfur cluster binding"/>
    <property type="evidence" value="ECO:0007669"/>
    <property type="project" value="UniProtKB-KW"/>
</dbReference>
<evidence type="ECO:0000313" key="13">
    <source>
        <dbReference type="Proteomes" id="UP000516064"/>
    </source>
</evidence>
<dbReference type="InterPro" id="IPR034768">
    <property type="entry name" value="4FE4S_WBL"/>
</dbReference>
<dbReference type="GO" id="GO:0047134">
    <property type="term" value="F:protein-disulfide reductase [NAD(P)H] activity"/>
    <property type="evidence" value="ECO:0007669"/>
    <property type="project" value="TreeGrafter"/>
</dbReference>
<feature type="domain" description="4Fe-4S Wbl-type" evidence="11">
    <location>
        <begin position="13"/>
        <end position="77"/>
    </location>
</feature>
<dbReference type="GO" id="GO:0045892">
    <property type="term" value="P:negative regulation of DNA-templated transcription"/>
    <property type="evidence" value="ECO:0007669"/>
    <property type="project" value="TreeGrafter"/>
</dbReference>
<dbReference type="KEGG" id="vg:63209341"/>
<evidence type="ECO:0000256" key="3">
    <source>
        <dbReference type="ARBA" id="ARBA00022485"/>
    </source>
</evidence>
<dbReference type="InterPro" id="IPR003482">
    <property type="entry name" value="Whib"/>
</dbReference>
<evidence type="ECO:0000256" key="8">
    <source>
        <dbReference type="ARBA" id="ARBA00023125"/>
    </source>
</evidence>
<dbReference type="GO" id="GO:0046872">
    <property type="term" value="F:metal ion binding"/>
    <property type="evidence" value="ECO:0007669"/>
    <property type="project" value="UniProtKB-KW"/>
</dbReference>